<evidence type="ECO:0000313" key="8">
    <source>
        <dbReference type="EMBL" id="CAF4194503.1"/>
    </source>
</evidence>
<keyword evidence="3" id="KW-0297">G-protein coupled receptor</keyword>
<keyword evidence="10" id="KW-1185">Reference proteome</keyword>
<evidence type="ECO:0000313" key="9">
    <source>
        <dbReference type="EMBL" id="CAF4377819.1"/>
    </source>
</evidence>
<sequence length="88" mass="10232">MMSRADFDFFSTDLGRVGSSKIGAIRSSGYMLCYINSTINPMLYALCNSTFRRTFSRILRCECHRRHTTQPHVIRQPFHFHGKNVKSK</sequence>
<evidence type="ECO:0000256" key="1">
    <source>
        <dbReference type="ARBA" id="ARBA00004651"/>
    </source>
</evidence>
<protein>
    <submittedName>
        <fullName evidence="7">Uncharacterized protein</fullName>
    </submittedName>
</protein>
<dbReference type="EMBL" id="CAJNOQ010023646">
    <property type="protein sequence ID" value="CAF1518116.1"/>
    <property type="molecule type" value="Genomic_DNA"/>
</dbReference>
<dbReference type="PANTHER" id="PTHR24247">
    <property type="entry name" value="5-HYDROXYTRYPTAMINE RECEPTOR"/>
    <property type="match status" value="1"/>
</dbReference>
<keyword evidence="2" id="KW-0472">Membrane</keyword>
<proteinExistence type="predicted"/>
<organism evidence="7 10">
    <name type="scientific">Didymodactylos carnosus</name>
    <dbReference type="NCBI Taxonomy" id="1234261"/>
    <lineage>
        <taxon>Eukaryota</taxon>
        <taxon>Metazoa</taxon>
        <taxon>Spiralia</taxon>
        <taxon>Gnathifera</taxon>
        <taxon>Rotifera</taxon>
        <taxon>Eurotatoria</taxon>
        <taxon>Bdelloidea</taxon>
        <taxon>Philodinida</taxon>
        <taxon>Philodinidae</taxon>
        <taxon>Didymodactylos</taxon>
    </lineage>
</organism>
<dbReference type="GO" id="GO:0004993">
    <property type="term" value="F:G protein-coupled serotonin receptor activity"/>
    <property type="evidence" value="ECO:0007669"/>
    <property type="project" value="TreeGrafter"/>
</dbReference>
<keyword evidence="4" id="KW-0675">Receptor</keyword>
<dbReference type="SUPFAM" id="SSF81321">
    <property type="entry name" value="Family A G protein-coupled receptor-like"/>
    <property type="match status" value="1"/>
</dbReference>
<dbReference type="GO" id="GO:0007187">
    <property type="term" value="P:G protein-coupled receptor signaling pathway, coupled to cyclic nucleotide second messenger"/>
    <property type="evidence" value="ECO:0007669"/>
    <property type="project" value="TreeGrafter"/>
</dbReference>
<dbReference type="GO" id="GO:0045202">
    <property type="term" value="C:synapse"/>
    <property type="evidence" value="ECO:0007669"/>
    <property type="project" value="TreeGrafter"/>
</dbReference>
<dbReference type="Proteomes" id="UP000677228">
    <property type="component" value="Unassembled WGS sequence"/>
</dbReference>
<dbReference type="AlphaFoldDB" id="A0A815UDR3"/>
<evidence type="ECO:0000256" key="5">
    <source>
        <dbReference type="ARBA" id="ARBA00023224"/>
    </source>
</evidence>
<evidence type="ECO:0000256" key="2">
    <source>
        <dbReference type="ARBA" id="ARBA00022475"/>
    </source>
</evidence>
<keyword evidence="2" id="KW-1003">Cell membrane</keyword>
<dbReference type="GO" id="GO:0007197">
    <property type="term" value="P:adenylate cyclase-inhibiting G protein-coupled acetylcholine receptor signaling pathway"/>
    <property type="evidence" value="ECO:0007669"/>
    <property type="project" value="TreeGrafter"/>
</dbReference>
<gene>
    <name evidence="7" type="ORF">GPM918_LOCUS37424</name>
    <name evidence="6" type="ORF">OVA965_LOCUS32362</name>
    <name evidence="9" type="ORF">SRO942_LOCUS38189</name>
    <name evidence="8" type="ORF">TMI583_LOCUS33220</name>
</gene>
<comment type="subcellular location">
    <subcellularLocation>
        <location evidence="1">Cell membrane</location>
        <topology evidence="1">Multi-pass membrane protein</topology>
    </subcellularLocation>
</comment>
<accession>A0A815UDR3</accession>
<evidence type="ECO:0000313" key="6">
    <source>
        <dbReference type="EMBL" id="CAF1386590.1"/>
    </source>
</evidence>
<evidence type="ECO:0000313" key="7">
    <source>
        <dbReference type="EMBL" id="CAF1518116.1"/>
    </source>
</evidence>
<dbReference type="PANTHER" id="PTHR24247:SF265">
    <property type="entry name" value="MUSCARINIC ACETYLCHOLINE RECEPTOR DM1"/>
    <property type="match status" value="1"/>
</dbReference>
<dbReference type="GO" id="GO:0016907">
    <property type="term" value="F:G protein-coupled acetylcholine receptor activity"/>
    <property type="evidence" value="ECO:0007669"/>
    <property type="project" value="TreeGrafter"/>
</dbReference>
<comment type="caution">
    <text evidence="7">The sequence shown here is derived from an EMBL/GenBank/DDBJ whole genome shotgun (WGS) entry which is preliminary data.</text>
</comment>
<dbReference type="Proteomes" id="UP000681722">
    <property type="component" value="Unassembled WGS sequence"/>
</dbReference>
<dbReference type="Proteomes" id="UP000663829">
    <property type="component" value="Unassembled WGS sequence"/>
</dbReference>
<dbReference type="EMBL" id="CAJNOK010025165">
    <property type="protein sequence ID" value="CAF1386590.1"/>
    <property type="molecule type" value="Genomic_DNA"/>
</dbReference>
<dbReference type="Gene3D" id="1.20.1070.10">
    <property type="entry name" value="Rhodopsin 7-helix transmembrane proteins"/>
    <property type="match status" value="1"/>
</dbReference>
<name>A0A815UDR3_9BILA</name>
<evidence type="ECO:0000313" key="10">
    <source>
        <dbReference type="Proteomes" id="UP000663829"/>
    </source>
</evidence>
<evidence type="ECO:0000256" key="3">
    <source>
        <dbReference type="ARBA" id="ARBA00023040"/>
    </source>
</evidence>
<evidence type="ECO:0000256" key="4">
    <source>
        <dbReference type="ARBA" id="ARBA00023170"/>
    </source>
</evidence>
<dbReference type="GO" id="GO:0005886">
    <property type="term" value="C:plasma membrane"/>
    <property type="evidence" value="ECO:0007669"/>
    <property type="project" value="UniProtKB-SubCell"/>
</dbReference>
<dbReference type="EMBL" id="CAJOBC010089193">
    <property type="protein sequence ID" value="CAF4377819.1"/>
    <property type="molecule type" value="Genomic_DNA"/>
</dbReference>
<reference evidence="7" key="1">
    <citation type="submission" date="2021-02" db="EMBL/GenBank/DDBJ databases">
        <authorList>
            <person name="Nowell W R."/>
        </authorList>
    </citation>
    <scope>NUCLEOTIDE SEQUENCE</scope>
</reference>
<dbReference type="Proteomes" id="UP000682733">
    <property type="component" value="Unassembled WGS sequence"/>
</dbReference>
<dbReference type="GO" id="GO:0030425">
    <property type="term" value="C:dendrite"/>
    <property type="evidence" value="ECO:0007669"/>
    <property type="project" value="TreeGrafter"/>
</dbReference>
<keyword evidence="5" id="KW-0807">Transducer</keyword>
<dbReference type="OrthoDB" id="10071887at2759"/>
<dbReference type="EMBL" id="CAJOBA010046866">
    <property type="protein sequence ID" value="CAF4194503.1"/>
    <property type="molecule type" value="Genomic_DNA"/>
</dbReference>